<sequence length="90" mass="9340">MNHAFLGTFADLLKGGPARADAWTIVAAAFAPAKGAKLTSAGSGRCRSGQAARRLIDADAHRLGHDSGRQPPRLAGEARRNQSFRGDGTG</sequence>
<name>A0A829HPG1_9MYCO</name>
<feature type="region of interest" description="Disordered" evidence="1">
    <location>
        <begin position="57"/>
        <end position="90"/>
    </location>
</feature>
<protein>
    <submittedName>
        <fullName evidence="2">Uncharacterized protein</fullName>
    </submittedName>
</protein>
<gene>
    <name evidence="2" type="ORF">J108_22985</name>
</gene>
<dbReference type="AlphaFoldDB" id="A0A829HPG1"/>
<accession>A0A829HPG1</accession>
<organism evidence="2 3">
    <name type="scientific">Mycobacteroides abscessus subsp. bolletii CRM-0020</name>
    <dbReference type="NCBI Taxonomy" id="1306401"/>
    <lineage>
        <taxon>Bacteria</taxon>
        <taxon>Bacillati</taxon>
        <taxon>Actinomycetota</taxon>
        <taxon>Actinomycetes</taxon>
        <taxon>Mycobacteriales</taxon>
        <taxon>Mycobacteriaceae</taxon>
        <taxon>Mycobacteroides</taxon>
        <taxon>Mycobacteroides abscessus</taxon>
    </lineage>
</organism>
<evidence type="ECO:0000256" key="1">
    <source>
        <dbReference type="SAM" id="MobiDB-lite"/>
    </source>
</evidence>
<feature type="compositionally biased region" description="Basic and acidic residues" evidence="1">
    <location>
        <begin position="57"/>
        <end position="68"/>
    </location>
</feature>
<dbReference type="EMBL" id="ATFQ01000038">
    <property type="protein sequence ID" value="EPQ21110.1"/>
    <property type="molecule type" value="Genomic_DNA"/>
</dbReference>
<evidence type="ECO:0000313" key="3">
    <source>
        <dbReference type="Proteomes" id="UP000014969"/>
    </source>
</evidence>
<comment type="caution">
    <text evidence="2">The sequence shown here is derived from an EMBL/GenBank/DDBJ whole genome shotgun (WGS) entry which is preliminary data.</text>
</comment>
<reference evidence="2 3" key="1">
    <citation type="journal article" date="2013" name="Genome Announc.">
        <title>Genome Sequence of an Epidemic Isolate of Mycobacterium abscessus subsp. bolletii from Rio de Janeiro, Brazil.</title>
        <authorList>
            <person name="Davidson R.M."/>
            <person name="Reynolds P.R."/>
            <person name="Farias-Hesson E."/>
            <person name="Duarte R.S."/>
            <person name="Jackson M."/>
            <person name="Strong M."/>
        </authorList>
    </citation>
    <scope>NUCLEOTIDE SEQUENCE [LARGE SCALE GENOMIC DNA]</scope>
    <source>
        <strain evidence="2 3">CRM-0020</strain>
    </source>
</reference>
<dbReference type="RefSeq" id="WP_005117540.1">
    <property type="nucleotide sequence ID" value="NZ_ATFQ01000038.1"/>
</dbReference>
<dbReference type="Proteomes" id="UP000014969">
    <property type="component" value="Unassembled WGS sequence"/>
</dbReference>
<evidence type="ECO:0000313" key="2">
    <source>
        <dbReference type="EMBL" id="EPQ21110.1"/>
    </source>
</evidence>
<proteinExistence type="predicted"/>